<sequence>MTPNSIPVTAPTETVRMVRQGRPGVHRARPEPAGSEVEGGPGRHVAPGQSAAEPSFEVALTRMLEQAPDVPVMSDRPLVIKQRIARDRESLRRLRRTLPDLTDRQQRFETESAMRDLTQQIQAGRHSLDLLVQAGRARRWGPSDFEPGDQACFLSAWCEVLDVGPVGLTVRLRRPHGGSWSVPAEYTKVTGRRRNGVEDVDAA</sequence>
<feature type="region of interest" description="Disordered" evidence="1">
    <location>
        <begin position="20"/>
        <end position="49"/>
    </location>
</feature>
<organism evidence="2 3">
    <name type="scientific">Kineosporia babensis</name>
    <dbReference type="NCBI Taxonomy" id="499548"/>
    <lineage>
        <taxon>Bacteria</taxon>
        <taxon>Bacillati</taxon>
        <taxon>Actinomycetota</taxon>
        <taxon>Actinomycetes</taxon>
        <taxon>Kineosporiales</taxon>
        <taxon>Kineosporiaceae</taxon>
        <taxon>Kineosporia</taxon>
    </lineage>
</organism>
<gene>
    <name evidence="2" type="ORF">LR394_20480</name>
</gene>
<proteinExistence type="predicted"/>
<protein>
    <submittedName>
        <fullName evidence="2">Uncharacterized protein</fullName>
    </submittedName>
</protein>
<dbReference type="Proteomes" id="UP001138997">
    <property type="component" value="Unassembled WGS sequence"/>
</dbReference>
<evidence type="ECO:0000256" key="1">
    <source>
        <dbReference type="SAM" id="MobiDB-lite"/>
    </source>
</evidence>
<dbReference type="EMBL" id="JAJOMB010000011">
    <property type="protein sequence ID" value="MCD5313288.1"/>
    <property type="molecule type" value="Genomic_DNA"/>
</dbReference>
<dbReference type="RefSeq" id="WP_231444341.1">
    <property type="nucleotide sequence ID" value="NZ_JAJOMB010000011.1"/>
</dbReference>
<name>A0A9X1T0Y7_9ACTN</name>
<comment type="caution">
    <text evidence="2">The sequence shown here is derived from an EMBL/GenBank/DDBJ whole genome shotgun (WGS) entry which is preliminary data.</text>
</comment>
<accession>A0A9X1T0Y7</accession>
<evidence type="ECO:0000313" key="3">
    <source>
        <dbReference type="Proteomes" id="UP001138997"/>
    </source>
</evidence>
<reference evidence="2" key="1">
    <citation type="submission" date="2021-11" db="EMBL/GenBank/DDBJ databases">
        <title>Streptomyces corallinus and Kineosporia corallina sp. nov., two new coral-derived marine actinobacteria.</title>
        <authorList>
            <person name="Buangrab K."/>
            <person name="Sutthacheep M."/>
            <person name="Yeemin T."/>
            <person name="Harunari E."/>
            <person name="Igarashi Y."/>
            <person name="Sripreechasak P."/>
            <person name="Kanchanasin P."/>
            <person name="Tanasupawat S."/>
            <person name="Phongsopitanun W."/>
        </authorList>
    </citation>
    <scope>NUCLEOTIDE SEQUENCE</scope>
    <source>
        <strain evidence="2">JCM 31032</strain>
    </source>
</reference>
<keyword evidence="3" id="KW-1185">Reference proteome</keyword>
<dbReference type="AlphaFoldDB" id="A0A9X1T0Y7"/>
<evidence type="ECO:0000313" key="2">
    <source>
        <dbReference type="EMBL" id="MCD5313288.1"/>
    </source>
</evidence>